<protein>
    <submittedName>
        <fullName evidence="2">Uncharacterized protein</fullName>
    </submittedName>
</protein>
<gene>
    <name evidence="2" type="ORF">NBRC110019_22350</name>
</gene>
<comment type="caution">
    <text evidence="2">The sequence shown here is derived from an EMBL/GenBank/DDBJ whole genome shotgun (WGS) entry which is preliminary data.</text>
</comment>
<dbReference type="AlphaFoldDB" id="A0A9W6EU91"/>
<reference evidence="2" key="1">
    <citation type="submission" date="2022-07" db="EMBL/GenBank/DDBJ databases">
        <title>Taxonomy of Novel Oxalotrophic and Methylotrophic Bacteria.</title>
        <authorList>
            <person name="Sahin N."/>
            <person name="Tani A."/>
        </authorList>
    </citation>
    <scope>NUCLEOTIDE SEQUENCE</scope>
    <source>
        <strain evidence="2">AM327</strain>
    </source>
</reference>
<sequence>MRERTGLLKVAQRIIVIYCFLMSVVKIIAILNGSWLMPNLLIAFGLLLLGGAGFGLIKKDTYSLIYVIIGIVLISALRYYEVEWVVWLHEVLD</sequence>
<name>A0A9W6EU91_9FLAO</name>
<feature type="transmembrane region" description="Helical" evidence="1">
    <location>
        <begin position="12"/>
        <end position="31"/>
    </location>
</feature>
<keyword evidence="1" id="KW-1133">Transmembrane helix</keyword>
<evidence type="ECO:0000313" key="3">
    <source>
        <dbReference type="Proteomes" id="UP001143545"/>
    </source>
</evidence>
<feature type="transmembrane region" description="Helical" evidence="1">
    <location>
        <begin position="37"/>
        <end position="57"/>
    </location>
</feature>
<dbReference type="EMBL" id="BRVP01000015">
    <property type="protein sequence ID" value="GLB53195.1"/>
    <property type="molecule type" value="Genomic_DNA"/>
</dbReference>
<keyword evidence="1" id="KW-0812">Transmembrane</keyword>
<keyword evidence="3" id="KW-1185">Reference proteome</keyword>
<dbReference type="Proteomes" id="UP001143545">
    <property type="component" value="Unassembled WGS sequence"/>
</dbReference>
<organism evidence="2 3">
    <name type="scientific">Neptunitalea chrysea</name>
    <dbReference type="NCBI Taxonomy" id="1647581"/>
    <lineage>
        <taxon>Bacteria</taxon>
        <taxon>Pseudomonadati</taxon>
        <taxon>Bacteroidota</taxon>
        <taxon>Flavobacteriia</taxon>
        <taxon>Flavobacteriales</taxon>
        <taxon>Flavobacteriaceae</taxon>
        <taxon>Neptunitalea</taxon>
    </lineage>
</organism>
<evidence type="ECO:0000256" key="1">
    <source>
        <dbReference type="SAM" id="Phobius"/>
    </source>
</evidence>
<accession>A0A9W6EU91</accession>
<evidence type="ECO:0000313" key="2">
    <source>
        <dbReference type="EMBL" id="GLB53195.1"/>
    </source>
</evidence>
<feature type="transmembrane region" description="Helical" evidence="1">
    <location>
        <begin position="64"/>
        <end position="80"/>
    </location>
</feature>
<proteinExistence type="predicted"/>
<keyword evidence="1" id="KW-0472">Membrane</keyword>